<dbReference type="Proteomes" id="UP000828390">
    <property type="component" value="Unassembled WGS sequence"/>
</dbReference>
<dbReference type="EMBL" id="JAIWYP010000013">
    <property type="protein sequence ID" value="KAH3717307.1"/>
    <property type="molecule type" value="Genomic_DNA"/>
</dbReference>
<evidence type="ECO:0000313" key="1">
    <source>
        <dbReference type="EMBL" id="KAH3717307.1"/>
    </source>
</evidence>
<reference evidence="1" key="1">
    <citation type="journal article" date="2019" name="bioRxiv">
        <title>The Genome of the Zebra Mussel, Dreissena polymorpha: A Resource for Invasive Species Research.</title>
        <authorList>
            <person name="McCartney M.A."/>
            <person name="Auch B."/>
            <person name="Kono T."/>
            <person name="Mallez S."/>
            <person name="Zhang Y."/>
            <person name="Obille A."/>
            <person name="Becker A."/>
            <person name="Abrahante J.E."/>
            <person name="Garbe J."/>
            <person name="Badalamenti J.P."/>
            <person name="Herman A."/>
            <person name="Mangelson H."/>
            <person name="Liachko I."/>
            <person name="Sullivan S."/>
            <person name="Sone E.D."/>
            <person name="Koren S."/>
            <person name="Silverstein K.A.T."/>
            <person name="Beckman K.B."/>
            <person name="Gohl D.M."/>
        </authorList>
    </citation>
    <scope>NUCLEOTIDE SEQUENCE</scope>
    <source>
        <strain evidence="1">Duluth1</strain>
        <tissue evidence="1">Whole animal</tissue>
    </source>
</reference>
<organism evidence="1 2">
    <name type="scientific">Dreissena polymorpha</name>
    <name type="common">Zebra mussel</name>
    <name type="synonym">Mytilus polymorpha</name>
    <dbReference type="NCBI Taxonomy" id="45954"/>
    <lineage>
        <taxon>Eukaryota</taxon>
        <taxon>Metazoa</taxon>
        <taxon>Spiralia</taxon>
        <taxon>Lophotrochozoa</taxon>
        <taxon>Mollusca</taxon>
        <taxon>Bivalvia</taxon>
        <taxon>Autobranchia</taxon>
        <taxon>Heteroconchia</taxon>
        <taxon>Euheterodonta</taxon>
        <taxon>Imparidentia</taxon>
        <taxon>Neoheterodontei</taxon>
        <taxon>Myida</taxon>
        <taxon>Dreissenoidea</taxon>
        <taxon>Dreissenidae</taxon>
        <taxon>Dreissena</taxon>
    </lineage>
</organism>
<reference evidence="1" key="2">
    <citation type="submission" date="2020-11" db="EMBL/GenBank/DDBJ databases">
        <authorList>
            <person name="McCartney M.A."/>
            <person name="Auch B."/>
            <person name="Kono T."/>
            <person name="Mallez S."/>
            <person name="Becker A."/>
            <person name="Gohl D.M."/>
            <person name="Silverstein K.A.T."/>
            <person name="Koren S."/>
            <person name="Bechman K.B."/>
            <person name="Herman A."/>
            <person name="Abrahante J.E."/>
            <person name="Garbe J."/>
        </authorList>
    </citation>
    <scope>NUCLEOTIDE SEQUENCE</scope>
    <source>
        <strain evidence="1">Duluth1</strain>
        <tissue evidence="1">Whole animal</tissue>
    </source>
</reference>
<sequence length="53" mass="6264">MAPDTKVPDRRKDSRTAGRTTPITISLRLWRVIIRERTLLWTPLPPARQWVKL</sequence>
<gene>
    <name evidence="1" type="ORF">DPMN_060090</name>
</gene>
<accession>A0A9D4C536</accession>
<keyword evidence="2" id="KW-1185">Reference proteome</keyword>
<proteinExistence type="predicted"/>
<protein>
    <submittedName>
        <fullName evidence="1">Uncharacterized protein</fullName>
    </submittedName>
</protein>
<evidence type="ECO:0000313" key="2">
    <source>
        <dbReference type="Proteomes" id="UP000828390"/>
    </source>
</evidence>
<dbReference type="AlphaFoldDB" id="A0A9D4C536"/>
<name>A0A9D4C536_DREPO</name>
<comment type="caution">
    <text evidence="1">The sequence shown here is derived from an EMBL/GenBank/DDBJ whole genome shotgun (WGS) entry which is preliminary data.</text>
</comment>